<sequence length="472" mass="53683">MRTPRISIFILLFLYSLKIAFGKNLICYWDVTSSQRYGDSKFTSNHLIRGSANCSHLVYASAHLDAKTFGIHFPHHIHLITKPKTLKQSHPQLKVYLSLGGDGDANDKYDQLKYLHLMEKSEHVQRKFINRTIEFLKLYQFDGLDLAFPLPRNQPSQQSNIGAFLNDVNRMWGSPTTTTQFSKFRPLFRKFLAAVKEACGRNNLQLTLTVLPNVNSSHYYDVSEIHKNVEFINLFAFDFNTPERNPNEADYSAPLYFNAQPRPQPYANVDFQVNYWLQNGCPGNKLNLGIASYGRAWKLTIDSGLSGTPIVEDTQGPANFGKMKAHNSLLSWATICKHFPPRRLYGRPLMEYTDRYGNYAFRVANQNNTGGIWISYDGPKFAATKAKYAMDKALGGVVLYDLSRDDFRGQCGNIDFPILQSIRGVLSIKANPQKRVISATPRRIKMLVKPSRKSWAPTQVTDALHLLSVLTR</sequence>
<evidence type="ECO:0000259" key="9">
    <source>
        <dbReference type="PROSITE" id="PS51910"/>
    </source>
</evidence>
<name>A0A1I8M2V7_MUSDO</name>
<protein>
    <recommendedName>
        <fullName evidence="9">GH18 domain-containing protein</fullName>
    </recommendedName>
</protein>
<dbReference type="SUPFAM" id="SSF51445">
    <property type="entry name" value="(Trans)glycosidases"/>
    <property type="match status" value="1"/>
</dbReference>
<gene>
    <name evidence="10" type="primary">101898595</name>
</gene>
<dbReference type="GO" id="GO:0005576">
    <property type="term" value="C:extracellular region"/>
    <property type="evidence" value="ECO:0007669"/>
    <property type="project" value="UniProtKB-SubCell"/>
</dbReference>
<comment type="similarity">
    <text evidence="2">Belongs to the glycosyl hydrolase 18 family. IDGF subfamily.</text>
</comment>
<dbReference type="SUPFAM" id="SSF54556">
    <property type="entry name" value="Chitinase insertion domain"/>
    <property type="match status" value="1"/>
</dbReference>
<keyword evidence="5 8" id="KW-0732">Signal</keyword>
<keyword evidence="3" id="KW-0217">Developmental protein</keyword>
<keyword evidence="6" id="KW-1015">Disulfide bond</keyword>
<dbReference type="VEuPathDB" id="VectorBase:MDOMA2_019614"/>
<evidence type="ECO:0000256" key="6">
    <source>
        <dbReference type="ARBA" id="ARBA00023157"/>
    </source>
</evidence>
<dbReference type="STRING" id="7370.A0A1I8M2V7"/>
<dbReference type="InterPro" id="IPR029070">
    <property type="entry name" value="Chitinase_insertion_sf"/>
</dbReference>
<feature type="signal peptide" evidence="8">
    <location>
        <begin position="1"/>
        <end position="22"/>
    </location>
</feature>
<evidence type="ECO:0000313" key="10">
    <source>
        <dbReference type="EnsemblMetazoa" id="MDOA000681-PA"/>
    </source>
</evidence>
<feature type="domain" description="GH18" evidence="9">
    <location>
        <begin position="23"/>
        <end position="429"/>
    </location>
</feature>
<evidence type="ECO:0000256" key="4">
    <source>
        <dbReference type="ARBA" id="ARBA00022525"/>
    </source>
</evidence>
<dbReference type="InterPro" id="IPR017853">
    <property type="entry name" value="GH"/>
</dbReference>
<dbReference type="PANTHER" id="PTHR11177">
    <property type="entry name" value="CHITINASE"/>
    <property type="match status" value="1"/>
</dbReference>
<evidence type="ECO:0000256" key="5">
    <source>
        <dbReference type="ARBA" id="ARBA00022729"/>
    </source>
</evidence>
<dbReference type="RefSeq" id="XP_005179411.2">
    <property type="nucleotide sequence ID" value="XM_005179354.4"/>
</dbReference>
<dbReference type="InterPro" id="IPR050314">
    <property type="entry name" value="Glycosyl_Hydrlase_18"/>
</dbReference>
<dbReference type="AlphaFoldDB" id="A0A1I8M2V7"/>
<keyword evidence="7" id="KW-0325">Glycoprotein</keyword>
<proteinExistence type="inferred from homology"/>
<evidence type="ECO:0000256" key="8">
    <source>
        <dbReference type="SAM" id="SignalP"/>
    </source>
</evidence>
<dbReference type="EnsemblMetazoa" id="MDOA000681-RA">
    <property type="protein sequence ID" value="MDOA000681-PA"/>
    <property type="gene ID" value="MDOA000681"/>
</dbReference>
<dbReference type="SMART" id="SM00636">
    <property type="entry name" value="Glyco_18"/>
    <property type="match status" value="1"/>
</dbReference>
<dbReference type="OrthoDB" id="73875at2759"/>
<reference evidence="10" key="1">
    <citation type="submission" date="2020-05" db="UniProtKB">
        <authorList>
            <consortium name="EnsemblMetazoa"/>
        </authorList>
    </citation>
    <scope>IDENTIFICATION</scope>
    <source>
        <strain evidence="10">Aabys</strain>
    </source>
</reference>
<keyword evidence="4" id="KW-0964">Secreted</keyword>
<dbReference type="VEuPathDB" id="VectorBase:MDOA000681"/>
<dbReference type="FunFam" id="3.20.20.80:FF:000071">
    <property type="entry name" value="Imaginal disc growth factor"/>
    <property type="match status" value="1"/>
</dbReference>
<evidence type="ECO:0000256" key="7">
    <source>
        <dbReference type="ARBA" id="ARBA00023180"/>
    </source>
</evidence>
<dbReference type="Pfam" id="PF00704">
    <property type="entry name" value="Glyco_hydro_18"/>
    <property type="match status" value="1"/>
</dbReference>
<dbReference type="PROSITE" id="PS51910">
    <property type="entry name" value="GH18_2"/>
    <property type="match status" value="1"/>
</dbReference>
<organism evidence="10">
    <name type="scientific">Musca domestica</name>
    <name type="common">House fly</name>
    <dbReference type="NCBI Taxonomy" id="7370"/>
    <lineage>
        <taxon>Eukaryota</taxon>
        <taxon>Metazoa</taxon>
        <taxon>Ecdysozoa</taxon>
        <taxon>Arthropoda</taxon>
        <taxon>Hexapoda</taxon>
        <taxon>Insecta</taxon>
        <taxon>Pterygota</taxon>
        <taxon>Neoptera</taxon>
        <taxon>Endopterygota</taxon>
        <taxon>Diptera</taxon>
        <taxon>Brachycera</taxon>
        <taxon>Muscomorpha</taxon>
        <taxon>Muscoidea</taxon>
        <taxon>Muscidae</taxon>
        <taxon>Musca</taxon>
    </lineage>
</organism>
<dbReference type="KEGG" id="mde:101898595"/>
<evidence type="ECO:0000256" key="2">
    <source>
        <dbReference type="ARBA" id="ARBA00006606"/>
    </source>
</evidence>
<dbReference type="GO" id="GO:0004568">
    <property type="term" value="F:chitinase activity"/>
    <property type="evidence" value="ECO:0007669"/>
    <property type="project" value="TreeGrafter"/>
</dbReference>
<dbReference type="Gene3D" id="3.20.20.80">
    <property type="entry name" value="Glycosidases"/>
    <property type="match status" value="1"/>
</dbReference>
<dbReference type="GO" id="GO:0006032">
    <property type="term" value="P:chitin catabolic process"/>
    <property type="evidence" value="ECO:0007669"/>
    <property type="project" value="TreeGrafter"/>
</dbReference>
<dbReference type="PANTHER" id="PTHR11177:SF235">
    <property type="entry name" value="CHITINASE-LIKE PROTEIN IDGF1-RELATED"/>
    <property type="match status" value="1"/>
</dbReference>
<accession>A0A1I8M2V7</accession>
<dbReference type="InterPro" id="IPR011583">
    <property type="entry name" value="Chitinase_II/V-like_cat"/>
</dbReference>
<dbReference type="GO" id="GO:0005975">
    <property type="term" value="P:carbohydrate metabolic process"/>
    <property type="evidence" value="ECO:0007669"/>
    <property type="project" value="InterPro"/>
</dbReference>
<feature type="chain" id="PRO_5044559746" description="GH18 domain-containing protein" evidence="8">
    <location>
        <begin position="23"/>
        <end position="472"/>
    </location>
</feature>
<dbReference type="InterPro" id="IPR001223">
    <property type="entry name" value="Glyco_hydro18_cat"/>
</dbReference>
<dbReference type="Gene3D" id="3.10.50.10">
    <property type="match status" value="1"/>
</dbReference>
<comment type="subcellular location">
    <subcellularLocation>
        <location evidence="1">Secreted</location>
    </subcellularLocation>
</comment>
<evidence type="ECO:0000256" key="3">
    <source>
        <dbReference type="ARBA" id="ARBA00022473"/>
    </source>
</evidence>
<dbReference type="eggNOG" id="KOG2806">
    <property type="taxonomic scope" value="Eukaryota"/>
</dbReference>
<dbReference type="GO" id="GO:0008061">
    <property type="term" value="F:chitin binding"/>
    <property type="evidence" value="ECO:0007669"/>
    <property type="project" value="InterPro"/>
</dbReference>
<evidence type="ECO:0000256" key="1">
    <source>
        <dbReference type="ARBA" id="ARBA00004613"/>
    </source>
</evidence>